<feature type="compositionally biased region" description="Basic residues" evidence="1">
    <location>
        <begin position="1"/>
        <end position="11"/>
    </location>
</feature>
<feature type="non-terminal residue" evidence="2">
    <location>
        <position position="58"/>
    </location>
</feature>
<sequence>ASMRPAKSRMSGRREWAGGPRAKATAWGPAEPAGNPSSTQPGSSELMNSRASGCTSLL</sequence>
<evidence type="ECO:0000313" key="3">
    <source>
        <dbReference type="Proteomes" id="UP001176941"/>
    </source>
</evidence>
<dbReference type="EMBL" id="OX459940">
    <property type="protein sequence ID" value="CAI9173907.1"/>
    <property type="molecule type" value="Genomic_DNA"/>
</dbReference>
<gene>
    <name evidence="2" type="ORF">MRATA1EN1_LOCUS22869</name>
</gene>
<accession>A0ABN8ZM97</accession>
<reference evidence="2" key="1">
    <citation type="submission" date="2023-04" db="EMBL/GenBank/DDBJ databases">
        <authorList>
            <consortium name="ELIXIR-Norway"/>
        </authorList>
    </citation>
    <scope>NUCLEOTIDE SEQUENCE [LARGE SCALE GENOMIC DNA]</scope>
</reference>
<name>A0ABN8ZM97_RANTA</name>
<evidence type="ECO:0000256" key="1">
    <source>
        <dbReference type="SAM" id="MobiDB-lite"/>
    </source>
</evidence>
<proteinExistence type="predicted"/>
<evidence type="ECO:0000313" key="2">
    <source>
        <dbReference type="EMBL" id="CAI9173907.1"/>
    </source>
</evidence>
<organism evidence="2 3">
    <name type="scientific">Rangifer tarandus platyrhynchus</name>
    <name type="common">Svalbard reindeer</name>
    <dbReference type="NCBI Taxonomy" id="3082113"/>
    <lineage>
        <taxon>Eukaryota</taxon>
        <taxon>Metazoa</taxon>
        <taxon>Chordata</taxon>
        <taxon>Craniata</taxon>
        <taxon>Vertebrata</taxon>
        <taxon>Euteleostomi</taxon>
        <taxon>Mammalia</taxon>
        <taxon>Eutheria</taxon>
        <taxon>Laurasiatheria</taxon>
        <taxon>Artiodactyla</taxon>
        <taxon>Ruminantia</taxon>
        <taxon>Pecora</taxon>
        <taxon>Cervidae</taxon>
        <taxon>Odocoileinae</taxon>
        <taxon>Rangifer</taxon>
    </lineage>
</organism>
<keyword evidence="3" id="KW-1185">Reference proteome</keyword>
<dbReference type="Proteomes" id="UP001176941">
    <property type="component" value="Chromosome 4"/>
</dbReference>
<protein>
    <submittedName>
        <fullName evidence="2">Uncharacterized protein</fullName>
    </submittedName>
</protein>
<feature type="compositionally biased region" description="Polar residues" evidence="1">
    <location>
        <begin position="35"/>
        <end position="58"/>
    </location>
</feature>
<feature type="non-terminal residue" evidence="2">
    <location>
        <position position="1"/>
    </location>
</feature>
<feature type="region of interest" description="Disordered" evidence="1">
    <location>
        <begin position="1"/>
        <end position="58"/>
    </location>
</feature>